<gene>
    <name evidence="1" type="ORF">GCM10023183_17100</name>
</gene>
<evidence type="ECO:0000313" key="1">
    <source>
        <dbReference type="EMBL" id="GAA4304033.1"/>
    </source>
</evidence>
<dbReference type="EMBL" id="BAABGX010000002">
    <property type="protein sequence ID" value="GAA4304033.1"/>
    <property type="molecule type" value="Genomic_DNA"/>
</dbReference>
<comment type="caution">
    <text evidence="1">The sequence shown here is derived from an EMBL/GenBank/DDBJ whole genome shotgun (WGS) entry which is preliminary data.</text>
</comment>
<protein>
    <submittedName>
        <fullName evidence="1">Uncharacterized protein</fullName>
    </submittedName>
</protein>
<accession>A0ABP8FHL9</accession>
<name>A0ABP8FHL9_9BACT</name>
<dbReference type="Proteomes" id="UP001501844">
    <property type="component" value="Unassembled WGS sequence"/>
</dbReference>
<proteinExistence type="predicted"/>
<sequence length="190" mass="21056">MNQDGSWADTIWVSYKQGNYHTSKNTTPRSSAIYKPEANKIYSLQEGEHAGICTVTDASQDLAYAGAGKKRIVQKIDTAVTVNGVACTLIRVKLEDQIIDYYYNPGHLQVNPALFSQHKYEGLADFLKMSKALPLKMEKTINGMFTVTMTLVSTQAVAIDEGIFTIPVLAPDPSLNLIKVANQEVMRIKR</sequence>
<evidence type="ECO:0000313" key="2">
    <source>
        <dbReference type="Proteomes" id="UP001501844"/>
    </source>
</evidence>
<keyword evidence="2" id="KW-1185">Reference proteome</keyword>
<reference evidence="2" key="1">
    <citation type="journal article" date="2019" name="Int. J. Syst. Evol. Microbiol.">
        <title>The Global Catalogue of Microorganisms (GCM) 10K type strain sequencing project: providing services to taxonomists for standard genome sequencing and annotation.</title>
        <authorList>
            <consortium name="The Broad Institute Genomics Platform"/>
            <consortium name="The Broad Institute Genome Sequencing Center for Infectious Disease"/>
            <person name="Wu L."/>
            <person name="Ma J."/>
        </authorList>
    </citation>
    <scope>NUCLEOTIDE SEQUENCE [LARGE SCALE GENOMIC DNA]</scope>
    <source>
        <strain evidence="2">JCM 17917</strain>
    </source>
</reference>
<organism evidence="1 2">
    <name type="scientific">Nibribacter koreensis</name>
    <dbReference type="NCBI Taxonomy" id="1084519"/>
    <lineage>
        <taxon>Bacteria</taxon>
        <taxon>Pseudomonadati</taxon>
        <taxon>Bacteroidota</taxon>
        <taxon>Cytophagia</taxon>
        <taxon>Cytophagales</taxon>
        <taxon>Hymenobacteraceae</taxon>
        <taxon>Nibribacter</taxon>
    </lineage>
</organism>